<evidence type="ECO:0000313" key="5">
    <source>
        <dbReference type="Proteomes" id="UP000188604"/>
    </source>
</evidence>
<dbReference type="GO" id="GO:0006198">
    <property type="term" value="P:cAMP catabolic process"/>
    <property type="evidence" value="ECO:0007669"/>
    <property type="project" value="UniProtKB-UniRule"/>
</dbReference>
<dbReference type="InterPro" id="IPR000396">
    <property type="entry name" value="Pdiesterase2"/>
</dbReference>
<dbReference type="PANTHER" id="PTHR28283">
    <property type="entry name" value="3',5'-CYCLIC-NUCLEOTIDE PHOSPHODIESTERASE 1"/>
    <property type="match status" value="1"/>
</dbReference>
<keyword evidence="1" id="KW-0378">Hydrolase</keyword>
<dbReference type="KEGG" id="nch:A0U93_02005"/>
<proteinExistence type="inferred from homology"/>
<evidence type="ECO:0000259" key="3">
    <source>
        <dbReference type="SMART" id="SM00849"/>
    </source>
</evidence>
<organism evidence="4 5">
    <name type="scientific">Neoasaia chiangmaiensis</name>
    <dbReference type="NCBI Taxonomy" id="320497"/>
    <lineage>
        <taxon>Bacteria</taxon>
        <taxon>Pseudomonadati</taxon>
        <taxon>Pseudomonadota</taxon>
        <taxon>Alphaproteobacteria</taxon>
        <taxon>Acetobacterales</taxon>
        <taxon>Acetobacteraceae</taxon>
        <taxon>Neoasaia</taxon>
    </lineage>
</organism>
<dbReference type="InterPro" id="IPR036866">
    <property type="entry name" value="RibonucZ/Hydroxyglut_hydro"/>
</dbReference>
<dbReference type="STRING" id="320497.A0U93_02005"/>
<reference evidence="4 5" key="1">
    <citation type="submission" date="2016-03" db="EMBL/GenBank/DDBJ databases">
        <title>Acetic acid bacteria sequencing.</title>
        <authorList>
            <person name="Brandt J."/>
            <person name="Jakob F."/>
            <person name="Vogel R.F."/>
        </authorList>
    </citation>
    <scope>NUCLEOTIDE SEQUENCE [LARGE SCALE GENOMIC DNA]</scope>
    <source>
        <strain evidence="4 5">NBRC 101099</strain>
    </source>
</reference>
<evidence type="ECO:0000256" key="1">
    <source>
        <dbReference type="PIRNR" id="PIRNR000962"/>
    </source>
</evidence>
<keyword evidence="2" id="KW-0732">Signal</keyword>
<feature type="chain" id="PRO_5011984711" evidence="2">
    <location>
        <begin position="34"/>
        <end position="343"/>
    </location>
</feature>
<evidence type="ECO:0000256" key="2">
    <source>
        <dbReference type="SAM" id="SignalP"/>
    </source>
</evidence>
<protein>
    <submittedName>
        <fullName evidence="4">3',5'-cyclic-nucleotide phosphodiesterase</fullName>
    </submittedName>
</protein>
<dbReference type="PANTHER" id="PTHR28283:SF1">
    <property type="entry name" value="3',5'-CYCLIC-NUCLEOTIDE PHOSPHODIESTERASE 1"/>
    <property type="match status" value="1"/>
</dbReference>
<dbReference type="SUPFAM" id="SSF56281">
    <property type="entry name" value="Metallo-hydrolase/oxidoreductase"/>
    <property type="match status" value="1"/>
</dbReference>
<dbReference type="GO" id="GO:0004115">
    <property type="term" value="F:3',5'-cyclic-AMP phosphodiesterase activity"/>
    <property type="evidence" value="ECO:0007669"/>
    <property type="project" value="UniProtKB-UniRule"/>
</dbReference>
<dbReference type="GO" id="GO:1902660">
    <property type="term" value="P:negative regulation of glucose mediated signaling pathway"/>
    <property type="evidence" value="ECO:0007669"/>
    <property type="project" value="TreeGrafter"/>
</dbReference>
<keyword evidence="1" id="KW-0114">cAMP</keyword>
<accession>A0A1U9KTY1</accession>
<dbReference type="PIRSF" id="PIRSF000962">
    <property type="entry name" value="Cyc_nuc_PDEase"/>
    <property type="match status" value="1"/>
</dbReference>
<dbReference type="EMBL" id="CP014691">
    <property type="protein sequence ID" value="AQS89202.1"/>
    <property type="molecule type" value="Genomic_DNA"/>
</dbReference>
<dbReference type="OrthoDB" id="9773738at2"/>
<evidence type="ECO:0000313" key="4">
    <source>
        <dbReference type="EMBL" id="AQS89202.1"/>
    </source>
</evidence>
<name>A0A1U9KTY1_9PROT</name>
<keyword evidence="5" id="KW-1185">Reference proteome</keyword>
<dbReference type="Gene3D" id="3.60.15.10">
    <property type="entry name" value="Ribonuclease Z/Hydroxyacylglutathione hydrolase-like"/>
    <property type="match status" value="1"/>
</dbReference>
<sequence>MTRRFIGKLATRGPRCLCIGLAGLLTTTLPAIAHVQNFDVVALGAHGGIVDGDLTAYLVRPVGDDRAVLCDAGTIMKGLEAAERKGSLNDIRPSPDLDKERPGLVARHVVRAYLISHAHLDHIAGMVALSPDDTPKPIYALPSVIDVLTQHVFNGAVWPNMADQGTAPRLGLYHYAPLKVGQAERIAGTALTVSAYPLSHAAVESTAFLLRNGDDALLYLGDTGADTVEHRHNLQDLWQAVAPLIRAHHLHGIIIECSYDDSRADARLFGHLSPHWLLHELEMLEKAVGNEKPLQGLPVVVSHIKPSLVSSRQPERDILTTLRQHDRTGSRFIRLEQGDRVQF</sequence>
<feature type="signal peptide" evidence="2">
    <location>
        <begin position="1"/>
        <end position="33"/>
    </location>
</feature>
<gene>
    <name evidence="4" type="ORF">A0U93_02005</name>
</gene>
<feature type="domain" description="Metallo-beta-lactamase" evidence="3">
    <location>
        <begin position="53"/>
        <end position="249"/>
    </location>
</feature>
<dbReference type="InterPro" id="IPR001279">
    <property type="entry name" value="Metallo-B-lactamas"/>
</dbReference>
<dbReference type="GO" id="GO:0047555">
    <property type="term" value="F:3',5'-cyclic-GMP phosphodiesterase activity"/>
    <property type="evidence" value="ECO:0007669"/>
    <property type="project" value="TreeGrafter"/>
</dbReference>
<comment type="similarity">
    <text evidence="1">Belongs to the cyclic nucleotide phosphodiesterase class-II family.</text>
</comment>
<dbReference type="RefSeq" id="WP_077808256.1">
    <property type="nucleotide sequence ID" value="NZ_BJXS01000004.1"/>
</dbReference>
<dbReference type="AlphaFoldDB" id="A0A1U9KTY1"/>
<dbReference type="Proteomes" id="UP000188604">
    <property type="component" value="Chromosome"/>
</dbReference>
<dbReference type="Pfam" id="PF02112">
    <property type="entry name" value="PDEase_II"/>
    <property type="match status" value="1"/>
</dbReference>
<dbReference type="CDD" id="cd07735">
    <property type="entry name" value="class_II_PDE_MBL-fold"/>
    <property type="match status" value="1"/>
</dbReference>
<dbReference type="SMART" id="SM00849">
    <property type="entry name" value="Lactamase_B"/>
    <property type="match status" value="1"/>
</dbReference>
<dbReference type="PRINTS" id="PR00388">
    <property type="entry name" value="PDIESTERASE2"/>
</dbReference>